<name>A0A917HGN4_9BACL</name>
<dbReference type="RefSeq" id="WP_188890830.1">
    <property type="nucleotide sequence ID" value="NZ_BMHY01000008.1"/>
</dbReference>
<comment type="caution">
    <text evidence="1">The sequence shown here is derived from an EMBL/GenBank/DDBJ whole genome shotgun (WGS) entry which is preliminary data.</text>
</comment>
<dbReference type="Proteomes" id="UP000600247">
    <property type="component" value="Unassembled WGS sequence"/>
</dbReference>
<dbReference type="EMBL" id="BMHY01000008">
    <property type="protein sequence ID" value="GGG78004.1"/>
    <property type="molecule type" value="Genomic_DNA"/>
</dbReference>
<reference evidence="1 2" key="1">
    <citation type="journal article" date="2014" name="Int. J. Syst. Evol. Microbiol.">
        <title>Complete genome sequence of Corynebacterium casei LMG S-19264T (=DSM 44701T), isolated from a smear-ripened cheese.</title>
        <authorList>
            <consortium name="US DOE Joint Genome Institute (JGI-PGF)"/>
            <person name="Walter F."/>
            <person name="Albersmeier A."/>
            <person name="Kalinowski J."/>
            <person name="Ruckert C."/>
        </authorList>
    </citation>
    <scope>NUCLEOTIDE SEQUENCE [LARGE SCALE GENOMIC DNA]</scope>
    <source>
        <strain evidence="1 2">CGMCC 1.15286</strain>
    </source>
</reference>
<evidence type="ECO:0000313" key="1">
    <source>
        <dbReference type="EMBL" id="GGG78004.1"/>
    </source>
</evidence>
<evidence type="ECO:0000313" key="2">
    <source>
        <dbReference type="Proteomes" id="UP000600247"/>
    </source>
</evidence>
<dbReference type="AlphaFoldDB" id="A0A917HGN4"/>
<gene>
    <name evidence="1" type="ORF">GCM10010918_38530</name>
</gene>
<organism evidence="1 2">
    <name type="scientific">Paenibacillus radicis</name>
    <name type="common">ex Gao et al. 2016</name>
    <dbReference type="NCBI Taxonomy" id="1737354"/>
    <lineage>
        <taxon>Bacteria</taxon>
        <taxon>Bacillati</taxon>
        <taxon>Bacillota</taxon>
        <taxon>Bacilli</taxon>
        <taxon>Bacillales</taxon>
        <taxon>Paenibacillaceae</taxon>
        <taxon>Paenibacillus</taxon>
    </lineage>
</organism>
<sequence length="246" mass="25801">MRYTYKYINTLDGSVVKDCGCGGPRMLSPGGPAMGMPPLGQGMLPQGPGAGQFVPGPGGGFPAGHGHFPPGHGQFPPGHGHFPPGPGPFPPGPFPFPFPLPVPFPVPGPFPVGSVNVWINGGSFFPNVTQGYRIPYRPGLSIFQALSATGVVQFSFNGQIESVSGIPIGGPIGYILRLNGRIIPTTLLNFPLQLNDSVTLELQYAPSGRPDDEELADISDVSLSSVKKKKGNQAVYDEVEIGTDEL</sequence>
<accession>A0A917HGN4</accession>
<protein>
    <submittedName>
        <fullName evidence="1">Uncharacterized protein</fullName>
    </submittedName>
</protein>
<keyword evidence="2" id="KW-1185">Reference proteome</keyword>
<proteinExistence type="predicted"/>